<keyword evidence="8" id="KW-0175">Coiled coil</keyword>
<dbReference type="SUPFAM" id="SSF55653">
    <property type="entry name" value="Ribosomal protein L9 C-domain"/>
    <property type="match status" value="1"/>
</dbReference>
<dbReference type="EMBL" id="JACHHG010000008">
    <property type="protein sequence ID" value="MBB6098931.1"/>
    <property type="molecule type" value="Genomic_DNA"/>
</dbReference>
<accession>A0A841HZH6</accession>
<comment type="similarity">
    <text evidence="1 7">Belongs to the bacterial ribosomal protein bL9 family.</text>
</comment>
<dbReference type="GO" id="GO:0006412">
    <property type="term" value="P:translation"/>
    <property type="evidence" value="ECO:0007669"/>
    <property type="project" value="UniProtKB-UniRule"/>
</dbReference>
<proteinExistence type="inferred from homology"/>
<comment type="function">
    <text evidence="7">Binds to the 23S rRNA.</text>
</comment>
<feature type="domain" description="Ribosomal protein L9" evidence="9">
    <location>
        <begin position="12"/>
        <end position="39"/>
    </location>
</feature>
<feature type="coiled-coil region" evidence="8">
    <location>
        <begin position="43"/>
        <end position="81"/>
    </location>
</feature>
<dbReference type="PROSITE" id="PS00651">
    <property type="entry name" value="RIBOSOMAL_L9"/>
    <property type="match status" value="1"/>
</dbReference>
<dbReference type="Gene3D" id="3.10.430.100">
    <property type="entry name" value="Ribosomal protein L9, C-terminal domain"/>
    <property type="match status" value="1"/>
</dbReference>
<keyword evidence="4 7" id="KW-0689">Ribosomal protein</keyword>
<dbReference type="InterPro" id="IPR020069">
    <property type="entry name" value="Ribosomal_bL9_C"/>
</dbReference>
<dbReference type="InterPro" id="IPR036791">
    <property type="entry name" value="Ribosomal_bL9_C_sf"/>
</dbReference>
<dbReference type="AlphaFoldDB" id="A0A841HZH6"/>
<keyword evidence="11" id="KW-1185">Reference proteome</keyword>
<organism evidence="10 11">
    <name type="scientific">Deinobacterium chartae</name>
    <dbReference type="NCBI Taxonomy" id="521158"/>
    <lineage>
        <taxon>Bacteria</taxon>
        <taxon>Thermotogati</taxon>
        <taxon>Deinococcota</taxon>
        <taxon>Deinococci</taxon>
        <taxon>Deinococcales</taxon>
        <taxon>Deinococcaceae</taxon>
        <taxon>Deinobacterium</taxon>
    </lineage>
</organism>
<evidence type="ECO:0000313" key="10">
    <source>
        <dbReference type="EMBL" id="MBB6098931.1"/>
    </source>
</evidence>
<evidence type="ECO:0000256" key="2">
    <source>
        <dbReference type="ARBA" id="ARBA00022730"/>
    </source>
</evidence>
<keyword evidence="3 7" id="KW-0694">RNA-binding</keyword>
<keyword evidence="2 7" id="KW-0699">rRNA-binding</keyword>
<evidence type="ECO:0000256" key="1">
    <source>
        <dbReference type="ARBA" id="ARBA00010605"/>
    </source>
</evidence>
<dbReference type="Proteomes" id="UP000569951">
    <property type="component" value="Unassembled WGS sequence"/>
</dbReference>
<dbReference type="GO" id="GO:0003735">
    <property type="term" value="F:structural constituent of ribosome"/>
    <property type="evidence" value="ECO:0007669"/>
    <property type="project" value="InterPro"/>
</dbReference>
<dbReference type="PANTHER" id="PTHR21368">
    <property type="entry name" value="50S RIBOSOMAL PROTEIN L9"/>
    <property type="match status" value="1"/>
</dbReference>
<dbReference type="Pfam" id="PF01281">
    <property type="entry name" value="Ribosomal_L9_N"/>
    <property type="match status" value="1"/>
</dbReference>
<dbReference type="InterPro" id="IPR000244">
    <property type="entry name" value="Ribosomal_bL9"/>
</dbReference>
<evidence type="ECO:0000256" key="8">
    <source>
        <dbReference type="SAM" id="Coils"/>
    </source>
</evidence>
<evidence type="ECO:0000313" key="11">
    <source>
        <dbReference type="Proteomes" id="UP000569951"/>
    </source>
</evidence>
<dbReference type="NCBIfam" id="TIGR00158">
    <property type="entry name" value="L9"/>
    <property type="match status" value="1"/>
</dbReference>
<evidence type="ECO:0000256" key="3">
    <source>
        <dbReference type="ARBA" id="ARBA00022884"/>
    </source>
</evidence>
<dbReference type="Gene3D" id="3.40.5.10">
    <property type="entry name" value="Ribosomal protein L9, N-terminal domain"/>
    <property type="match status" value="1"/>
</dbReference>
<dbReference type="Pfam" id="PF03948">
    <property type="entry name" value="Ribosomal_L9_C"/>
    <property type="match status" value="1"/>
</dbReference>
<evidence type="ECO:0000256" key="7">
    <source>
        <dbReference type="HAMAP-Rule" id="MF_00503"/>
    </source>
</evidence>
<dbReference type="InterPro" id="IPR020070">
    <property type="entry name" value="Ribosomal_bL9_N"/>
</dbReference>
<evidence type="ECO:0000256" key="6">
    <source>
        <dbReference type="ARBA" id="ARBA00035292"/>
    </source>
</evidence>
<dbReference type="InterPro" id="IPR036935">
    <property type="entry name" value="Ribosomal_bL9_N_sf"/>
</dbReference>
<protein>
    <recommendedName>
        <fullName evidence="6 7">Large ribosomal subunit protein bL9</fullName>
    </recommendedName>
</protein>
<dbReference type="InterPro" id="IPR009027">
    <property type="entry name" value="Ribosomal_bL9/RNase_H1_N"/>
</dbReference>
<gene>
    <name evidence="7" type="primary">rplI</name>
    <name evidence="10" type="ORF">HNR42_002366</name>
</gene>
<reference evidence="10 11" key="1">
    <citation type="submission" date="2020-08" db="EMBL/GenBank/DDBJ databases">
        <title>Genomic Encyclopedia of Type Strains, Phase IV (KMG-IV): sequencing the most valuable type-strain genomes for metagenomic binning, comparative biology and taxonomic classification.</title>
        <authorList>
            <person name="Goeker M."/>
        </authorList>
    </citation>
    <scope>NUCLEOTIDE SEQUENCE [LARGE SCALE GENOMIC DNA]</scope>
    <source>
        <strain evidence="10 11">DSM 21458</strain>
    </source>
</reference>
<dbReference type="HAMAP" id="MF_00503">
    <property type="entry name" value="Ribosomal_bL9"/>
    <property type="match status" value="1"/>
</dbReference>
<dbReference type="GO" id="GO:0005840">
    <property type="term" value="C:ribosome"/>
    <property type="evidence" value="ECO:0007669"/>
    <property type="project" value="UniProtKB-KW"/>
</dbReference>
<dbReference type="SUPFAM" id="SSF55658">
    <property type="entry name" value="L9 N-domain-like"/>
    <property type="match status" value="1"/>
</dbReference>
<dbReference type="GO" id="GO:1990904">
    <property type="term" value="C:ribonucleoprotein complex"/>
    <property type="evidence" value="ECO:0007669"/>
    <property type="project" value="UniProtKB-KW"/>
</dbReference>
<keyword evidence="5 7" id="KW-0687">Ribonucleoprotein</keyword>
<evidence type="ECO:0000259" key="9">
    <source>
        <dbReference type="PROSITE" id="PS00651"/>
    </source>
</evidence>
<comment type="caution">
    <text evidence="10">The sequence shown here is derived from an EMBL/GenBank/DDBJ whole genome shotgun (WGS) entry which is preliminary data.</text>
</comment>
<name>A0A841HZH6_9DEIO</name>
<dbReference type="GO" id="GO:0019843">
    <property type="term" value="F:rRNA binding"/>
    <property type="evidence" value="ECO:0007669"/>
    <property type="project" value="UniProtKB-UniRule"/>
</dbReference>
<dbReference type="RefSeq" id="WP_183987680.1">
    <property type="nucleotide sequence ID" value="NZ_JACHHG010000008.1"/>
</dbReference>
<dbReference type="InterPro" id="IPR020594">
    <property type="entry name" value="Ribosomal_bL9_bac/chp"/>
</dbReference>
<evidence type="ECO:0000256" key="5">
    <source>
        <dbReference type="ARBA" id="ARBA00023274"/>
    </source>
</evidence>
<evidence type="ECO:0000256" key="4">
    <source>
        <dbReference type="ARBA" id="ARBA00022980"/>
    </source>
</evidence>
<sequence>MNVILLEPNRLGKPGDVVSVKPGYARNFLIPNGIALPATQSNLKTLEARVRARNKQLAAEKAAAEQLAEELKDVVVNLTVRAGEGKIYGAITSGDVVEAAKAQTGKDLDRRKFEMPKAIKELGEYEVSYRAHHDVTIPVKLLISAQ</sequence>